<gene>
    <name evidence="2" type="ORF">Tco_1112621</name>
</gene>
<evidence type="ECO:0000313" key="3">
    <source>
        <dbReference type="Proteomes" id="UP001151760"/>
    </source>
</evidence>
<feature type="region of interest" description="Disordered" evidence="1">
    <location>
        <begin position="28"/>
        <end position="61"/>
    </location>
</feature>
<feature type="compositionally biased region" description="Basic and acidic residues" evidence="1">
    <location>
        <begin position="43"/>
        <end position="54"/>
    </location>
</feature>
<feature type="compositionally biased region" description="Acidic residues" evidence="1">
    <location>
        <begin position="28"/>
        <end position="42"/>
    </location>
</feature>
<keyword evidence="3" id="KW-1185">Reference proteome</keyword>
<accession>A0ABQ5ISV1</accession>
<protein>
    <submittedName>
        <fullName evidence="2">FAR1-related sequence 5-like protein</fullName>
    </submittedName>
</protein>
<evidence type="ECO:0000256" key="1">
    <source>
        <dbReference type="SAM" id="MobiDB-lite"/>
    </source>
</evidence>
<dbReference type="PANTHER" id="PTHR47718:SF12">
    <property type="entry name" value="PROTEIN FAR1-RELATED SEQUENCE"/>
    <property type="match status" value="1"/>
</dbReference>
<name>A0ABQ5ISV1_9ASTR</name>
<comment type="caution">
    <text evidence="2">The sequence shown here is derived from an EMBL/GenBank/DDBJ whole genome shotgun (WGS) entry which is preliminary data.</text>
</comment>
<dbReference type="EMBL" id="BQNB010021044">
    <property type="protein sequence ID" value="GJU02283.1"/>
    <property type="molecule type" value="Genomic_DNA"/>
</dbReference>
<organism evidence="2 3">
    <name type="scientific">Tanacetum coccineum</name>
    <dbReference type="NCBI Taxonomy" id="301880"/>
    <lineage>
        <taxon>Eukaryota</taxon>
        <taxon>Viridiplantae</taxon>
        <taxon>Streptophyta</taxon>
        <taxon>Embryophyta</taxon>
        <taxon>Tracheophyta</taxon>
        <taxon>Spermatophyta</taxon>
        <taxon>Magnoliopsida</taxon>
        <taxon>eudicotyledons</taxon>
        <taxon>Gunneridae</taxon>
        <taxon>Pentapetalae</taxon>
        <taxon>asterids</taxon>
        <taxon>campanulids</taxon>
        <taxon>Asterales</taxon>
        <taxon>Asteraceae</taxon>
        <taxon>Asteroideae</taxon>
        <taxon>Anthemideae</taxon>
        <taxon>Anthemidinae</taxon>
        <taxon>Tanacetum</taxon>
    </lineage>
</organism>
<dbReference type="PANTHER" id="PTHR47718">
    <property type="entry name" value="OS01G0519700 PROTEIN"/>
    <property type="match status" value="1"/>
</dbReference>
<feature type="compositionally biased region" description="Acidic residues" evidence="1">
    <location>
        <begin position="391"/>
        <end position="414"/>
    </location>
</feature>
<proteinExistence type="predicted"/>
<feature type="region of interest" description="Disordered" evidence="1">
    <location>
        <begin position="374"/>
        <end position="414"/>
    </location>
</feature>
<dbReference type="Proteomes" id="UP001151760">
    <property type="component" value="Unassembled WGS sequence"/>
</dbReference>
<sequence>MVVIGQDVITDIVTIRETTVIEENEIDMNVMEDDMNETTDGNDDGKENENEDGKKKTRRSSSTLTDCKARIGLKGIVGTNAFRLEFGEYMFIHRASLSNIGPQKAHRLRVALLGGFDKVRGMPIDWNNFKRGMNKFIGERDAQMLVDKMVKRQLHVPEFSFYHHTIKNKLVRMFWADETMKCNYAAFGDIVSFDATYDTNKCWGDVDRGASVWFDEDDVMIGKFKRILPGLFSSWKLVGTFCFVLNNYGETEYTHILYLGMFNQKYARVYMYVRKLVIVLLETLKECYYKTPKVDKRKDYSFEEQGGWTLGMDTIPENYISRRWRKNPLPDHLRDKRHRYGPCIEESESLASDIYSRVEDCINLIRNFPDYSSRRKKMTGSEINETKTNEEDVEVDDVDEDDGTDEHDEDEDVD</sequence>
<reference evidence="2" key="2">
    <citation type="submission" date="2022-01" db="EMBL/GenBank/DDBJ databases">
        <authorList>
            <person name="Yamashiro T."/>
            <person name="Shiraishi A."/>
            <person name="Satake H."/>
            <person name="Nakayama K."/>
        </authorList>
    </citation>
    <scope>NUCLEOTIDE SEQUENCE</scope>
</reference>
<evidence type="ECO:0000313" key="2">
    <source>
        <dbReference type="EMBL" id="GJU02283.1"/>
    </source>
</evidence>
<reference evidence="2" key="1">
    <citation type="journal article" date="2022" name="Int. J. Mol. Sci.">
        <title>Draft Genome of Tanacetum Coccineum: Genomic Comparison of Closely Related Tanacetum-Family Plants.</title>
        <authorList>
            <person name="Yamashiro T."/>
            <person name="Shiraishi A."/>
            <person name="Nakayama K."/>
            <person name="Satake H."/>
        </authorList>
    </citation>
    <scope>NUCLEOTIDE SEQUENCE</scope>
</reference>